<keyword evidence="1" id="KW-1133">Transmembrane helix</keyword>
<accession>A0A8R7UG32</accession>
<proteinExistence type="predicted"/>
<evidence type="ECO:0000313" key="2">
    <source>
        <dbReference type="EnsemblPlants" id="TuG1812G0500000936.01.T01.cds396916"/>
    </source>
</evidence>
<evidence type="ECO:0000256" key="1">
    <source>
        <dbReference type="SAM" id="Phobius"/>
    </source>
</evidence>
<protein>
    <submittedName>
        <fullName evidence="2">Uncharacterized protein</fullName>
    </submittedName>
</protein>
<organism evidence="2 3">
    <name type="scientific">Triticum urartu</name>
    <name type="common">Red wild einkorn</name>
    <name type="synonym">Crithodium urartu</name>
    <dbReference type="NCBI Taxonomy" id="4572"/>
    <lineage>
        <taxon>Eukaryota</taxon>
        <taxon>Viridiplantae</taxon>
        <taxon>Streptophyta</taxon>
        <taxon>Embryophyta</taxon>
        <taxon>Tracheophyta</taxon>
        <taxon>Spermatophyta</taxon>
        <taxon>Magnoliopsida</taxon>
        <taxon>Liliopsida</taxon>
        <taxon>Poales</taxon>
        <taxon>Poaceae</taxon>
        <taxon>BOP clade</taxon>
        <taxon>Pooideae</taxon>
        <taxon>Triticodae</taxon>
        <taxon>Triticeae</taxon>
        <taxon>Triticinae</taxon>
        <taxon>Triticum</taxon>
    </lineage>
</organism>
<reference evidence="2" key="3">
    <citation type="submission" date="2022-06" db="UniProtKB">
        <authorList>
            <consortium name="EnsemblPlants"/>
        </authorList>
    </citation>
    <scope>IDENTIFICATION</scope>
</reference>
<dbReference type="AlphaFoldDB" id="A0A8R7UG32"/>
<keyword evidence="3" id="KW-1185">Reference proteome</keyword>
<reference evidence="3" key="1">
    <citation type="journal article" date="2013" name="Nature">
        <title>Draft genome of the wheat A-genome progenitor Triticum urartu.</title>
        <authorList>
            <person name="Ling H.Q."/>
            <person name="Zhao S."/>
            <person name="Liu D."/>
            <person name="Wang J."/>
            <person name="Sun H."/>
            <person name="Zhang C."/>
            <person name="Fan H."/>
            <person name="Li D."/>
            <person name="Dong L."/>
            <person name="Tao Y."/>
            <person name="Gao C."/>
            <person name="Wu H."/>
            <person name="Li Y."/>
            <person name="Cui Y."/>
            <person name="Guo X."/>
            <person name="Zheng S."/>
            <person name="Wang B."/>
            <person name="Yu K."/>
            <person name="Liang Q."/>
            <person name="Yang W."/>
            <person name="Lou X."/>
            <person name="Chen J."/>
            <person name="Feng M."/>
            <person name="Jian J."/>
            <person name="Zhang X."/>
            <person name="Luo G."/>
            <person name="Jiang Y."/>
            <person name="Liu J."/>
            <person name="Wang Z."/>
            <person name="Sha Y."/>
            <person name="Zhang B."/>
            <person name="Wu H."/>
            <person name="Tang D."/>
            <person name="Shen Q."/>
            <person name="Xue P."/>
            <person name="Zou S."/>
            <person name="Wang X."/>
            <person name="Liu X."/>
            <person name="Wang F."/>
            <person name="Yang Y."/>
            <person name="An X."/>
            <person name="Dong Z."/>
            <person name="Zhang K."/>
            <person name="Zhang X."/>
            <person name="Luo M.C."/>
            <person name="Dvorak J."/>
            <person name="Tong Y."/>
            <person name="Wang J."/>
            <person name="Yang H."/>
            <person name="Li Z."/>
            <person name="Wang D."/>
            <person name="Zhang A."/>
            <person name="Wang J."/>
        </authorList>
    </citation>
    <scope>NUCLEOTIDE SEQUENCE</scope>
    <source>
        <strain evidence="3">cv. G1812</strain>
    </source>
</reference>
<dbReference type="EnsemblPlants" id="TuG1812G0500000936.01.T01">
    <property type="protein sequence ID" value="TuG1812G0500000936.01.T01.cds396916"/>
    <property type="gene ID" value="TuG1812G0500000936.01"/>
</dbReference>
<sequence>MVGVLPTSAATRVGRDRIHHLLLFHAEHSWGRRRSCVAIESNNEFVLPGQELVALLDALEELARGGLQVDDELVLTGQELVGLLHPLEEGGAHEVGVGAAAEEGGGIEVDGLELEAVVGVNGGGRGGQLGGGADGGVGGGARGDGAVVAVVGGGVGGGIGEDLEEGLLRLDERGVVGEVVEELVVDVLLHEYAGDEGQHEVLRRGGGGVAAAAVVAVGGGFLVLLLVVRGRGEVEVFGGRAGDEVGEVEVEGGVVGGGGAHVGGEVGGEIHVVGEVGGGAHGGGRGGRGQVGVLVVL</sequence>
<dbReference type="Gramene" id="TuG1812G0500000936.01.T01">
    <property type="protein sequence ID" value="TuG1812G0500000936.01.T01.cds396916"/>
    <property type="gene ID" value="TuG1812G0500000936.01"/>
</dbReference>
<dbReference type="Proteomes" id="UP000015106">
    <property type="component" value="Chromosome 5"/>
</dbReference>
<reference evidence="2" key="2">
    <citation type="submission" date="2018-03" db="EMBL/GenBank/DDBJ databases">
        <title>The Triticum urartu genome reveals the dynamic nature of wheat genome evolution.</title>
        <authorList>
            <person name="Ling H."/>
            <person name="Ma B."/>
            <person name="Shi X."/>
            <person name="Liu H."/>
            <person name="Dong L."/>
            <person name="Sun H."/>
            <person name="Cao Y."/>
            <person name="Gao Q."/>
            <person name="Zheng S."/>
            <person name="Li Y."/>
            <person name="Yu Y."/>
            <person name="Du H."/>
            <person name="Qi M."/>
            <person name="Li Y."/>
            <person name="Yu H."/>
            <person name="Cui Y."/>
            <person name="Wang N."/>
            <person name="Chen C."/>
            <person name="Wu H."/>
            <person name="Zhao Y."/>
            <person name="Zhang J."/>
            <person name="Li Y."/>
            <person name="Zhou W."/>
            <person name="Zhang B."/>
            <person name="Hu W."/>
            <person name="Eijk M."/>
            <person name="Tang J."/>
            <person name="Witsenboer H."/>
            <person name="Zhao S."/>
            <person name="Li Z."/>
            <person name="Zhang A."/>
            <person name="Wang D."/>
            <person name="Liang C."/>
        </authorList>
    </citation>
    <scope>NUCLEOTIDE SEQUENCE [LARGE SCALE GENOMIC DNA]</scope>
    <source>
        <strain evidence="2">cv. G1812</strain>
    </source>
</reference>
<keyword evidence="1" id="KW-0472">Membrane</keyword>
<evidence type="ECO:0000313" key="3">
    <source>
        <dbReference type="Proteomes" id="UP000015106"/>
    </source>
</evidence>
<feature type="transmembrane region" description="Helical" evidence="1">
    <location>
        <begin position="208"/>
        <end position="228"/>
    </location>
</feature>
<keyword evidence="1" id="KW-0812">Transmembrane</keyword>
<name>A0A8R7UG32_TRIUA</name>